<keyword evidence="2" id="KW-1185">Reference proteome</keyword>
<gene>
    <name evidence="1" type="ORF">K469DRAFT_311422</name>
</gene>
<evidence type="ECO:0000313" key="2">
    <source>
        <dbReference type="Proteomes" id="UP000800200"/>
    </source>
</evidence>
<dbReference type="EMBL" id="ML994615">
    <property type="protein sequence ID" value="KAF2192423.1"/>
    <property type="molecule type" value="Genomic_DNA"/>
</dbReference>
<dbReference type="OrthoDB" id="4121208at2759"/>
<organism evidence="1 2">
    <name type="scientific">Zopfia rhizophila CBS 207.26</name>
    <dbReference type="NCBI Taxonomy" id="1314779"/>
    <lineage>
        <taxon>Eukaryota</taxon>
        <taxon>Fungi</taxon>
        <taxon>Dikarya</taxon>
        <taxon>Ascomycota</taxon>
        <taxon>Pezizomycotina</taxon>
        <taxon>Dothideomycetes</taxon>
        <taxon>Dothideomycetes incertae sedis</taxon>
        <taxon>Zopfiaceae</taxon>
        <taxon>Zopfia</taxon>
    </lineage>
</organism>
<reference evidence="1" key="1">
    <citation type="journal article" date="2020" name="Stud. Mycol.">
        <title>101 Dothideomycetes genomes: a test case for predicting lifestyles and emergence of pathogens.</title>
        <authorList>
            <person name="Haridas S."/>
            <person name="Albert R."/>
            <person name="Binder M."/>
            <person name="Bloem J."/>
            <person name="Labutti K."/>
            <person name="Salamov A."/>
            <person name="Andreopoulos B."/>
            <person name="Baker S."/>
            <person name="Barry K."/>
            <person name="Bills G."/>
            <person name="Bluhm B."/>
            <person name="Cannon C."/>
            <person name="Castanera R."/>
            <person name="Culley D."/>
            <person name="Daum C."/>
            <person name="Ezra D."/>
            <person name="Gonzalez J."/>
            <person name="Henrissat B."/>
            <person name="Kuo A."/>
            <person name="Liang C."/>
            <person name="Lipzen A."/>
            <person name="Lutzoni F."/>
            <person name="Magnuson J."/>
            <person name="Mondo S."/>
            <person name="Nolan M."/>
            <person name="Ohm R."/>
            <person name="Pangilinan J."/>
            <person name="Park H.-J."/>
            <person name="Ramirez L."/>
            <person name="Alfaro M."/>
            <person name="Sun H."/>
            <person name="Tritt A."/>
            <person name="Yoshinaga Y."/>
            <person name="Zwiers L.-H."/>
            <person name="Turgeon B."/>
            <person name="Goodwin S."/>
            <person name="Spatafora J."/>
            <person name="Crous P."/>
            <person name="Grigoriev I."/>
        </authorList>
    </citation>
    <scope>NUCLEOTIDE SEQUENCE</scope>
    <source>
        <strain evidence="1">CBS 207.26</strain>
    </source>
</reference>
<protein>
    <submittedName>
        <fullName evidence="1">Uncharacterized protein</fullName>
    </submittedName>
</protein>
<evidence type="ECO:0000313" key="1">
    <source>
        <dbReference type="EMBL" id="KAF2192423.1"/>
    </source>
</evidence>
<sequence>MITIWMAPWQSLTKEETPSDVNSKICTVLDNGDLECIHYQEVWKVDVVTQTITTQSEVNLVTTVSGPGVLLVETIHMTITATLESVSLSTTMLLEAEIETKTTSKRPRLVTRTEKEGSKSTVDITKEVKYKSTKAAPTTTVRVISTATQYVGTITRTKTRPRPTFIEQ</sequence>
<proteinExistence type="predicted"/>
<name>A0A6A6EMY5_9PEZI</name>
<dbReference type="Proteomes" id="UP000800200">
    <property type="component" value="Unassembled WGS sequence"/>
</dbReference>
<dbReference type="AlphaFoldDB" id="A0A6A6EMY5"/>
<accession>A0A6A6EMY5</accession>